<dbReference type="SMART" id="SM00086">
    <property type="entry name" value="PAC"/>
    <property type="match status" value="1"/>
</dbReference>
<keyword evidence="6" id="KW-0418">Kinase</keyword>
<dbReference type="CDD" id="cd00130">
    <property type="entry name" value="PAS"/>
    <property type="match status" value="2"/>
</dbReference>
<dbReference type="PRINTS" id="PR00344">
    <property type="entry name" value="BCTRLSENSOR"/>
</dbReference>
<keyword evidence="5" id="KW-0808">Transferase</keyword>
<dbReference type="CDD" id="cd00075">
    <property type="entry name" value="HATPase"/>
    <property type="match status" value="1"/>
</dbReference>
<dbReference type="Proteomes" id="UP000482155">
    <property type="component" value="Unassembled WGS sequence"/>
</dbReference>
<dbReference type="CDD" id="cd17580">
    <property type="entry name" value="REC_2_DhkD-like"/>
    <property type="match status" value="1"/>
</dbReference>
<dbReference type="PANTHER" id="PTHR43547:SF2">
    <property type="entry name" value="HYBRID SIGNAL TRANSDUCTION HISTIDINE KINASE C"/>
    <property type="match status" value="1"/>
</dbReference>
<evidence type="ECO:0000256" key="5">
    <source>
        <dbReference type="ARBA" id="ARBA00022679"/>
    </source>
</evidence>
<evidence type="ECO:0000259" key="12">
    <source>
        <dbReference type="PROSITE" id="PS50112"/>
    </source>
</evidence>
<dbReference type="Gene3D" id="3.30.565.10">
    <property type="entry name" value="Histidine kinase-like ATPase, C-terminal domain"/>
    <property type="match status" value="1"/>
</dbReference>
<dbReference type="InterPro" id="IPR036097">
    <property type="entry name" value="HisK_dim/P_sf"/>
</dbReference>
<dbReference type="InterPro" id="IPR011006">
    <property type="entry name" value="CheY-like_superfamily"/>
</dbReference>
<dbReference type="GO" id="GO:0000155">
    <property type="term" value="F:phosphorelay sensor kinase activity"/>
    <property type="evidence" value="ECO:0007669"/>
    <property type="project" value="InterPro"/>
</dbReference>
<keyword evidence="8" id="KW-0472">Membrane</keyword>
<dbReference type="SMART" id="SM00388">
    <property type="entry name" value="HisKA"/>
    <property type="match status" value="1"/>
</dbReference>
<dbReference type="FunFam" id="1.10.287.130:FF:000001">
    <property type="entry name" value="Two-component sensor histidine kinase"/>
    <property type="match status" value="1"/>
</dbReference>
<dbReference type="SUPFAM" id="SSF55874">
    <property type="entry name" value="ATPase domain of HSP90 chaperone/DNA topoisomerase II/histidine kinase"/>
    <property type="match status" value="1"/>
</dbReference>
<dbReference type="EC" id="2.7.13.3" evidence="3"/>
<comment type="catalytic activity">
    <reaction evidence="1">
        <text>ATP + protein L-histidine = ADP + protein N-phospho-L-histidine.</text>
        <dbReference type="EC" id="2.7.13.3"/>
    </reaction>
</comment>
<evidence type="ECO:0000256" key="9">
    <source>
        <dbReference type="PROSITE-ProRule" id="PRU00169"/>
    </source>
</evidence>
<protein>
    <recommendedName>
        <fullName evidence="3">histidine kinase</fullName>
        <ecNumber evidence="3">2.7.13.3</ecNumber>
    </recommendedName>
</protein>
<dbReference type="SMART" id="SM00387">
    <property type="entry name" value="HATPase_c"/>
    <property type="match status" value="1"/>
</dbReference>
<dbReference type="InterPro" id="IPR000700">
    <property type="entry name" value="PAS-assoc_C"/>
</dbReference>
<dbReference type="PROSITE" id="PS50110">
    <property type="entry name" value="RESPONSE_REGULATORY"/>
    <property type="match status" value="1"/>
</dbReference>
<sequence length="762" mass="85321">MELTTGSKQFVLGDAASILESITDAFYGLNRDWEFTYLNRQAQQLLARTAADLLGKNVWEKYPSAVGSEIEAMFRRAVTENVTVSFTTYYADHDRWYEVHAYPSADGLSVYFRNASERIKAEQRLRDSETRFRLMADAIPQIVWITDAVGNAEFFNQKWTDYTGTPYNPATAEDISSRFVHPDDHLPTMRAWGEAQRQGTTFTIEHRIRSAAGEYRWFLVRAQPYRDPQTGEVVRWFGTSTDVHDNKLMEEARLRSEAKYRTLFNSIDEGFCIVEMIFDAAGKPADYRFLEVNDLFEQQTGLSDVIEKTVSEVIPNNETRWFEIYGRVAQTGEPVRFEDESKALNRWYDVYAFRADATANNLVAILFKDVTERKRHEHEMVKADRNKDEFLAMLAHELRNPLAPISAAADLLRLARLDESRVRQTSEVIARQVKHMTSLVDDLLDVSRVTRGLVKLEMNVLDAKRIIADAAEQVRPLMESRRHHLAVFLPPDTTFVYGDAKRLVQVAANMLNNAAKYTPEGGSIDMRVDVRAEHVLIEVKDNGIGMTPDLQGCVFDMFTQGTRTADRSQGGLGIGLSLVKSLVELHRGVVTAQSAGLGKGSVFSVYLPRVSAAEAFQGAAGGGPQGGPLGRLKLMLVEDNNDAAAMLAMFLNAAGHDVIVEHDSRRALERSRHEQPDVFLLDIGLPDMDGNDLARRLRGQPETVGATLIAVTGYGQESDRRATAEAGFNHHFVKPVDTAMLSALLSELAAARSGRRKTDITS</sequence>
<dbReference type="Pfam" id="PF13188">
    <property type="entry name" value="PAS_8"/>
    <property type="match status" value="1"/>
</dbReference>
<dbReference type="InterPro" id="IPR035965">
    <property type="entry name" value="PAS-like_dom_sf"/>
</dbReference>
<evidence type="ECO:0000256" key="4">
    <source>
        <dbReference type="ARBA" id="ARBA00022553"/>
    </source>
</evidence>
<feature type="modified residue" description="4-aspartylphosphate" evidence="9">
    <location>
        <position position="682"/>
    </location>
</feature>
<evidence type="ECO:0000256" key="3">
    <source>
        <dbReference type="ARBA" id="ARBA00012438"/>
    </source>
</evidence>
<dbReference type="PROSITE" id="PS50112">
    <property type="entry name" value="PAS"/>
    <property type="match status" value="2"/>
</dbReference>
<dbReference type="Pfam" id="PF00072">
    <property type="entry name" value="Response_reg"/>
    <property type="match status" value="1"/>
</dbReference>
<dbReference type="PROSITE" id="PS50113">
    <property type="entry name" value="PAC"/>
    <property type="match status" value="1"/>
</dbReference>
<dbReference type="AlphaFoldDB" id="A0A6B3SN75"/>
<evidence type="ECO:0000256" key="6">
    <source>
        <dbReference type="ARBA" id="ARBA00022777"/>
    </source>
</evidence>
<comment type="caution">
    <text evidence="14">The sequence shown here is derived from an EMBL/GenBank/DDBJ whole genome shotgun (WGS) entry which is preliminary data.</text>
</comment>
<dbReference type="InterPro" id="IPR005467">
    <property type="entry name" value="His_kinase_dom"/>
</dbReference>
<evidence type="ECO:0000256" key="7">
    <source>
        <dbReference type="ARBA" id="ARBA00023012"/>
    </source>
</evidence>
<dbReference type="GO" id="GO:0005886">
    <property type="term" value="C:plasma membrane"/>
    <property type="evidence" value="ECO:0007669"/>
    <property type="project" value="UniProtKB-SubCell"/>
</dbReference>
<evidence type="ECO:0000259" key="10">
    <source>
        <dbReference type="PROSITE" id="PS50109"/>
    </source>
</evidence>
<dbReference type="EMBL" id="JAAIVB010000045">
    <property type="protein sequence ID" value="NEX62137.1"/>
    <property type="molecule type" value="Genomic_DNA"/>
</dbReference>
<dbReference type="InterPro" id="IPR013656">
    <property type="entry name" value="PAS_4"/>
</dbReference>
<reference evidence="14 15" key="1">
    <citation type="submission" date="2020-02" db="EMBL/GenBank/DDBJ databases">
        <authorList>
            <person name="Kim M.K."/>
        </authorList>
    </citation>
    <scope>NUCLEOTIDE SEQUENCE [LARGE SCALE GENOMIC DNA]</scope>
    <source>
        <strain evidence="14 15">17J57-3</strain>
    </source>
</reference>
<dbReference type="SUPFAM" id="SSF47384">
    <property type="entry name" value="Homodimeric domain of signal transducing histidine kinase"/>
    <property type="match status" value="1"/>
</dbReference>
<dbReference type="InterPro" id="IPR003661">
    <property type="entry name" value="HisK_dim/P_dom"/>
</dbReference>
<dbReference type="CDD" id="cd00082">
    <property type="entry name" value="HisKA"/>
    <property type="match status" value="1"/>
</dbReference>
<evidence type="ECO:0000259" key="11">
    <source>
        <dbReference type="PROSITE" id="PS50110"/>
    </source>
</evidence>
<feature type="domain" description="PAS" evidence="12">
    <location>
        <begin position="18"/>
        <end position="81"/>
    </location>
</feature>
<evidence type="ECO:0000256" key="2">
    <source>
        <dbReference type="ARBA" id="ARBA00004429"/>
    </source>
</evidence>
<dbReference type="SUPFAM" id="SSF55785">
    <property type="entry name" value="PYP-like sensor domain (PAS domain)"/>
    <property type="match status" value="3"/>
</dbReference>
<evidence type="ECO:0000313" key="15">
    <source>
        <dbReference type="Proteomes" id="UP000482155"/>
    </source>
</evidence>
<dbReference type="Gene3D" id="3.30.450.20">
    <property type="entry name" value="PAS domain"/>
    <property type="match status" value="3"/>
</dbReference>
<dbReference type="Gene3D" id="1.10.287.130">
    <property type="match status" value="1"/>
</dbReference>
<dbReference type="InterPro" id="IPR004358">
    <property type="entry name" value="Sig_transdc_His_kin-like_C"/>
</dbReference>
<dbReference type="InterPro" id="IPR036890">
    <property type="entry name" value="HATPase_C_sf"/>
</dbReference>
<organism evidence="14 15">
    <name type="scientific">Noviherbaspirillum galbum</name>
    <dbReference type="NCBI Taxonomy" id="2709383"/>
    <lineage>
        <taxon>Bacteria</taxon>
        <taxon>Pseudomonadati</taxon>
        <taxon>Pseudomonadota</taxon>
        <taxon>Betaproteobacteria</taxon>
        <taxon>Burkholderiales</taxon>
        <taxon>Oxalobacteraceae</taxon>
        <taxon>Noviherbaspirillum</taxon>
    </lineage>
</organism>
<dbReference type="InterPro" id="IPR003594">
    <property type="entry name" value="HATPase_dom"/>
</dbReference>
<dbReference type="PROSITE" id="PS50109">
    <property type="entry name" value="HIS_KIN"/>
    <property type="match status" value="1"/>
</dbReference>
<dbReference type="Pfam" id="PF08447">
    <property type="entry name" value="PAS_3"/>
    <property type="match status" value="1"/>
</dbReference>
<feature type="domain" description="Histidine kinase" evidence="10">
    <location>
        <begin position="393"/>
        <end position="611"/>
    </location>
</feature>
<dbReference type="InterPro" id="IPR000014">
    <property type="entry name" value="PAS"/>
</dbReference>
<dbReference type="Gene3D" id="3.40.50.2300">
    <property type="match status" value="1"/>
</dbReference>
<feature type="domain" description="Response regulatory" evidence="11">
    <location>
        <begin position="633"/>
        <end position="749"/>
    </location>
</feature>
<keyword evidence="4 9" id="KW-0597">Phosphoprotein</keyword>
<evidence type="ECO:0000256" key="1">
    <source>
        <dbReference type="ARBA" id="ARBA00000085"/>
    </source>
</evidence>
<dbReference type="Pfam" id="PF02518">
    <property type="entry name" value="HATPase_c"/>
    <property type="match status" value="1"/>
</dbReference>
<dbReference type="SMART" id="SM00091">
    <property type="entry name" value="PAS"/>
    <property type="match status" value="3"/>
</dbReference>
<accession>A0A6B3SN75</accession>
<dbReference type="SMART" id="SM00448">
    <property type="entry name" value="REC"/>
    <property type="match status" value="1"/>
</dbReference>
<evidence type="ECO:0000256" key="8">
    <source>
        <dbReference type="ARBA" id="ARBA00023136"/>
    </source>
</evidence>
<dbReference type="PANTHER" id="PTHR43547">
    <property type="entry name" value="TWO-COMPONENT HISTIDINE KINASE"/>
    <property type="match status" value="1"/>
</dbReference>
<evidence type="ECO:0000259" key="13">
    <source>
        <dbReference type="PROSITE" id="PS50113"/>
    </source>
</evidence>
<feature type="domain" description="PAS" evidence="12">
    <location>
        <begin position="128"/>
        <end position="185"/>
    </location>
</feature>
<proteinExistence type="predicted"/>
<dbReference type="InterPro" id="IPR013655">
    <property type="entry name" value="PAS_fold_3"/>
</dbReference>
<dbReference type="FunFam" id="3.30.565.10:FF:000006">
    <property type="entry name" value="Sensor histidine kinase WalK"/>
    <property type="match status" value="1"/>
</dbReference>
<dbReference type="InterPro" id="IPR001789">
    <property type="entry name" value="Sig_transdc_resp-reg_receiver"/>
</dbReference>
<dbReference type="InterPro" id="IPR001610">
    <property type="entry name" value="PAC"/>
</dbReference>
<dbReference type="SUPFAM" id="SSF52172">
    <property type="entry name" value="CheY-like"/>
    <property type="match status" value="1"/>
</dbReference>
<evidence type="ECO:0000313" key="14">
    <source>
        <dbReference type="EMBL" id="NEX62137.1"/>
    </source>
</evidence>
<dbReference type="Pfam" id="PF08448">
    <property type="entry name" value="PAS_4"/>
    <property type="match status" value="1"/>
</dbReference>
<dbReference type="NCBIfam" id="TIGR00229">
    <property type="entry name" value="sensory_box"/>
    <property type="match status" value="3"/>
</dbReference>
<feature type="domain" description="PAC" evidence="13">
    <location>
        <begin position="202"/>
        <end position="255"/>
    </location>
</feature>
<dbReference type="Pfam" id="PF00512">
    <property type="entry name" value="HisKA"/>
    <property type="match status" value="1"/>
</dbReference>
<dbReference type="FunFam" id="3.30.450.20:FF:000099">
    <property type="entry name" value="Sensory box sensor histidine kinase"/>
    <property type="match status" value="1"/>
</dbReference>
<name>A0A6B3SN75_9BURK</name>
<gene>
    <name evidence="14" type="ORF">G3574_13690</name>
</gene>
<comment type="subcellular location">
    <subcellularLocation>
        <location evidence="2">Cell inner membrane</location>
        <topology evidence="2">Multi-pass membrane protein</topology>
    </subcellularLocation>
</comment>
<dbReference type="RefSeq" id="WP_163964057.1">
    <property type="nucleotide sequence ID" value="NZ_JAAIVB010000045.1"/>
</dbReference>
<keyword evidence="15" id="KW-1185">Reference proteome</keyword>
<keyword evidence="7" id="KW-0902">Two-component regulatory system</keyword>